<feature type="region of interest" description="Disordered" evidence="1">
    <location>
        <begin position="28"/>
        <end position="58"/>
    </location>
</feature>
<protein>
    <submittedName>
        <fullName evidence="2">Uncharacterized protein</fullName>
    </submittedName>
</protein>
<proteinExistence type="predicted"/>
<evidence type="ECO:0000256" key="1">
    <source>
        <dbReference type="SAM" id="MobiDB-lite"/>
    </source>
</evidence>
<evidence type="ECO:0000313" key="3">
    <source>
        <dbReference type="Proteomes" id="UP000324222"/>
    </source>
</evidence>
<dbReference type="Gene3D" id="1.10.287.1490">
    <property type="match status" value="1"/>
</dbReference>
<accession>A0A5B7D138</accession>
<dbReference type="Proteomes" id="UP000324222">
    <property type="component" value="Unassembled WGS sequence"/>
</dbReference>
<dbReference type="OrthoDB" id="6381435at2759"/>
<comment type="caution">
    <text evidence="2">The sequence shown here is derived from an EMBL/GenBank/DDBJ whole genome shotgun (WGS) entry which is preliminary data.</text>
</comment>
<feature type="compositionally biased region" description="Basic and acidic residues" evidence="1">
    <location>
        <begin position="31"/>
        <end position="58"/>
    </location>
</feature>
<organism evidence="2 3">
    <name type="scientific">Portunus trituberculatus</name>
    <name type="common">Swimming crab</name>
    <name type="synonym">Neptunus trituberculatus</name>
    <dbReference type="NCBI Taxonomy" id="210409"/>
    <lineage>
        <taxon>Eukaryota</taxon>
        <taxon>Metazoa</taxon>
        <taxon>Ecdysozoa</taxon>
        <taxon>Arthropoda</taxon>
        <taxon>Crustacea</taxon>
        <taxon>Multicrustacea</taxon>
        <taxon>Malacostraca</taxon>
        <taxon>Eumalacostraca</taxon>
        <taxon>Eucarida</taxon>
        <taxon>Decapoda</taxon>
        <taxon>Pleocyemata</taxon>
        <taxon>Brachyura</taxon>
        <taxon>Eubrachyura</taxon>
        <taxon>Portunoidea</taxon>
        <taxon>Portunidae</taxon>
        <taxon>Portuninae</taxon>
        <taxon>Portunus</taxon>
    </lineage>
</organism>
<dbReference type="AlphaFoldDB" id="A0A5B7D138"/>
<evidence type="ECO:0000313" key="2">
    <source>
        <dbReference type="EMBL" id="MPC15399.1"/>
    </source>
</evidence>
<dbReference type="EMBL" id="VSRR010000424">
    <property type="protein sequence ID" value="MPC15399.1"/>
    <property type="molecule type" value="Genomic_DNA"/>
</dbReference>
<feature type="compositionally biased region" description="Basic and acidic residues" evidence="1">
    <location>
        <begin position="82"/>
        <end position="103"/>
    </location>
</feature>
<reference evidence="2 3" key="1">
    <citation type="submission" date="2019-05" db="EMBL/GenBank/DDBJ databases">
        <title>Another draft genome of Portunus trituberculatus and its Hox gene families provides insights of decapod evolution.</title>
        <authorList>
            <person name="Jeong J.-H."/>
            <person name="Song I."/>
            <person name="Kim S."/>
            <person name="Choi T."/>
            <person name="Kim D."/>
            <person name="Ryu S."/>
            <person name="Kim W."/>
        </authorList>
    </citation>
    <scope>NUCLEOTIDE SEQUENCE [LARGE SCALE GENOMIC DNA]</scope>
    <source>
        <tissue evidence="2">Muscle</tissue>
    </source>
</reference>
<keyword evidence="3" id="KW-1185">Reference proteome</keyword>
<sequence>MEVLGKSAFTHLSSWDVVWRGELCAVSRPSQETKLEEEKKRAEEAQNHKRKETDDLKILRRRKEELENEVDDLKDSVTQLESTKEKNIQKHKREADNLKKENDNLTIRMNGLESELKSEKRRRERLEKDSNSFRERANARSEEELKKVKEELDTLRTTHKGQAQHIPLRRSLFFLSALTYSKDVLTGRPLM</sequence>
<name>A0A5B7D138_PORTR</name>
<gene>
    <name evidence="2" type="ORF">E2C01_008189</name>
</gene>
<feature type="region of interest" description="Disordered" evidence="1">
    <location>
        <begin position="77"/>
        <end position="143"/>
    </location>
</feature>
<feature type="compositionally biased region" description="Basic and acidic residues" evidence="1">
    <location>
        <begin position="124"/>
        <end position="143"/>
    </location>
</feature>